<evidence type="ECO:0000313" key="3">
    <source>
        <dbReference type="Proteomes" id="UP000037397"/>
    </source>
</evidence>
<evidence type="ECO:0000313" key="2">
    <source>
        <dbReference type="EMBL" id="KNX35926.1"/>
    </source>
</evidence>
<proteinExistence type="predicted"/>
<comment type="caution">
    <text evidence="2">The sequence shown here is derived from an EMBL/GenBank/DDBJ whole genome shotgun (WGS) entry which is preliminary data.</text>
</comment>
<keyword evidence="1" id="KW-0175">Coiled coil</keyword>
<accession>A0A0L6CDG1</accession>
<organism evidence="2 3">
    <name type="scientific">Luteipulveratus halotolerans</name>
    <dbReference type="NCBI Taxonomy" id="1631356"/>
    <lineage>
        <taxon>Bacteria</taxon>
        <taxon>Bacillati</taxon>
        <taxon>Actinomycetota</taxon>
        <taxon>Actinomycetes</taxon>
        <taxon>Micrococcales</taxon>
        <taxon>Dermacoccaceae</taxon>
        <taxon>Luteipulveratus</taxon>
    </lineage>
</organism>
<name>A0A0L6CDG1_9MICO</name>
<protein>
    <submittedName>
        <fullName evidence="2">Uncharacterized protein</fullName>
    </submittedName>
</protein>
<feature type="coiled-coil region" evidence="1">
    <location>
        <begin position="14"/>
        <end position="41"/>
    </location>
</feature>
<evidence type="ECO:0000256" key="1">
    <source>
        <dbReference type="SAM" id="Coils"/>
    </source>
</evidence>
<dbReference type="Proteomes" id="UP000037397">
    <property type="component" value="Unassembled WGS sequence"/>
</dbReference>
<keyword evidence="3" id="KW-1185">Reference proteome</keyword>
<reference evidence="3" key="1">
    <citation type="submission" date="2015-03" db="EMBL/GenBank/DDBJ databases">
        <title>Luteipulveratus halotolerans sp. nov., a novel actinobacterium (Dermacoccaceae) from Sarawak, Malaysia.</title>
        <authorList>
            <person name="Juboi H."/>
            <person name="Basik A."/>
            <person name="Shamsul S.S."/>
            <person name="Arnold P."/>
            <person name="Schmitt E.K."/>
            <person name="Sanglier J.-J."/>
            <person name="Yeo T."/>
        </authorList>
    </citation>
    <scope>NUCLEOTIDE SEQUENCE [LARGE SCALE GENOMIC DNA]</scope>
    <source>
        <strain evidence="3">C296001</strain>
    </source>
</reference>
<dbReference type="AlphaFoldDB" id="A0A0L6CDG1"/>
<sequence length="80" mass="8682">MGEHVRRDLAEMAVANERERAEAAESVVARLLAACDELDAEAERTMTRPEGMLGTSLIRHLIAGGTLDTYDELGSHEGQS</sequence>
<gene>
    <name evidence="2" type="ORF">VV01_21975</name>
</gene>
<dbReference type="EMBL" id="LAIR01000003">
    <property type="protein sequence ID" value="KNX35926.1"/>
    <property type="molecule type" value="Genomic_DNA"/>
</dbReference>